<dbReference type="PIRSF" id="PIRSF037394">
    <property type="entry name" value="ABC_thiamine-permease_YkoE_prd"/>
    <property type="match status" value="1"/>
</dbReference>
<dbReference type="AlphaFoldDB" id="U3GWL8"/>
<evidence type="ECO:0000256" key="1">
    <source>
        <dbReference type="SAM" id="MobiDB-lite"/>
    </source>
</evidence>
<feature type="transmembrane region" description="Helical" evidence="2">
    <location>
        <begin position="68"/>
        <end position="85"/>
    </location>
</feature>
<keyword evidence="2" id="KW-0472">Membrane</keyword>
<feature type="transmembrane region" description="Helical" evidence="2">
    <location>
        <begin position="28"/>
        <end position="48"/>
    </location>
</feature>
<dbReference type="InterPro" id="IPR017195">
    <property type="entry name" value="ABC_thiamin-permease_prd"/>
</dbReference>
<gene>
    <name evidence="3" type="ORF">CARG_03595</name>
</gene>
<dbReference type="GeneID" id="78249530"/>
<sequence>MSFASSEPSAQPSTQPQFGATPRRSWRAIDIIVACVLSVAIGLIFWVWNTVGVIWGDSLSALTPGLHGLALGIWLLGGPMVMLVIRKPGAAFIGELLAASVSASLGSVWGIGVLYSGLAQGLGAELIFLIFAYRRFGAGVAMLAGAGAGLGAVILELFMYGNLAKSIEFNVIYGITSMISGAILAGLLSFFLVRALAQTGALDKFPAGRERMKTV</sequence>
<organism evidence="3 4">
    <name type="scientific">Corynebacterium argentoratense DSM 44202</name>
    <dbReference type="NCBI Taxonomy" id="1348662"/>
    <lineage>
        <taxon>Bacteria</taxon>
        <taxon>Bacillati</taxon>
        <taxon>Actinomycetota</taxon>
        <taxon>Actinomycetes</taxon>
        <taxon>Mycobacteriales</taxon>
        <taxon>Corynebacteriaceae</taxon>
        <taxon>Corynebacterium</taxon>
    </lineage>
</organism>
<feature type="compositionally biased region" description="Polar residues" evidence="1">
    <location>
        <begin position="1"/>
        <end position="18"/>
    </location>
</feature>
<protein>
    <submittedName>
        <fullName evidence="3">Uncharacterized protein</fullName>
    </submittedName>
</protein>
<proteinExistence type="predicted"/>
<accession>U3GWL8</accession>
<reference evidence="3 4" key="1">
    <citation type="journal article" date="2013" name="Genome Announc.">
        <title>Whole-Genome Sequence of the Clinical Strain Corynebacterium argentoratense DSM 44202, Isolated from a Human Throat Specimen.</title>
        <authorList>
            <person name="Bomholt C."/>
            <person name="Glaub A."/>
            <person name="Gravermann K."/>
            <person name="Albersmeier A."/>
            <person name="Brinkrolf K."/>
            <person name="Ruckert C."/>
            <person name="Tauch A."/>
        </authorList>
    </citation>
    <scope>NUCLEOTIDE SEQUENCE [LARGE SCALE GENOMIC DNA]</scope>
    <source>
        <strain evidence="3">DSM 44202</strain>
    </source>
</reference>
<feature type="region of interest" description="Disordered" evidence="1">
    <location>
        <begin position="1"/>
        <end position="20"/>
    </location>
</feature>
<keyword evidence="2" id="KW-1133">Transmembrane helix</keyword>
<keyword evidence="2" id="KW-0812">Transmembrane</keyword>
<feature type="transmembrane region" description="Helical" evidence="2">
    <location>
        <begin position="172"/>
        <end position="193"/>
    </location>
</feature>
<dbReference type="EMBL" id="CP006365">
    <property type="protein sequence ID" value="AGU14868.1"/>
    <property type="molecule type" value="Genomic_DNA"/>
</dbReference>
<keyword evidence="4" id="KW-1185">Reference proteome</keyword>
<evidence type="ECO:0000256" key="2">
    <source>
        <dbReference type="SAM" id="Phobius"/>
    </source>
</evidence>
<feature type="transmembrane region" description="Helical" evidence="2">
    <location>
        <begin position="92"/>
        <end position="111"/>
    </location>
</feature>
<dbReference type="OrthoDB" id="8017424at2"/>
<dbReference type="HOGENOM" id="CLU_089225_0_0_11"/>
<dbReference type="STRING" id="1348662.CARG_03595"/>
<feature type="transmembrane region" description="Helical" evidence="2">
    <location>
        <begin position="140"/>
        <end position="160"/>
    </location>
</feature>
<name>U3GWL8_9CORY</name>
<dbReference type="Pfam" id="PF09819">
    <property type="entry name" value="ABC_cobalt"/>
    <property type="match status" value="1"/>
</dbReference>
<dbReference type="KEGG" id="caz:CARG_03595"/>
<evidence type="ECO:0000313" key="4">
    <source>
        <dbReference type="Proteomes" id="UP000016943"/>
    </source>
</evidence>
<dbReference type="eggNOG" id="COG4721">
    <property type="taxonomic scope" value="Bacteria"/>
</dbReference>
<evidence type="ECO:0000313" key="3">
    <source>
        <dbReference type="EMBL" id="AGU14868.1"/>
    </source>
</evidence>
<dbReference type="Proteomes" id="UP000016943">
    <property type="component" value="Chromosome"/>
</dbReference>
<dbReference type="RefSeq" id="WP_020976020.1">
    <property type="nucleotide sequence ID" value="NC_022198.1"/>
</dbReference>
<dbReference type="PATRIC" id="fig|1348662.3.peg.705"/>